<dbReference type="PANTHER" id="PTHR37299:SF1">
    <property type="entry name" value="STAGE 0 SPORULATION PROTEIN A HOMOLOG"/>
    <property type="match status" value="1"/>
</dbReference>
<dbReference type="SMART" id="SM00850">
    <property type="entry name" value="LytTR"/>
    <property type="match status" value="1"/>
</dbReference>
<dbReference type="EMBL" id="QGDL01000001">
    <property type="protein sequence ID" value="PWJ32211.1"/>
    <property type="molecule type" value="Genomic_DNA"/>
</dbReference>
<feature type="domain" description="HTH LytTR-type" evidence="1">
    <location>
        <begin position="162"/>
        <end position="258"/>
    </location>
</feature>
<reference evidence="2 3" key="1">
    <citation type="submission" date="2018-05" db="EMBL/GenBank/DDBJ databases">
        <title>The Hungate 1000. A catalogue of reference genomes from the rumen microbiome.</title>
        <authorList>
            <person name="Kelly W."/>
        </authorList>
    </citation>
    <scope>NUCLEOTIDE SEQUENCE [LARGE SCALE GENOMIC DNA]</scope>
    <source>
        <strain evidence="2 3">NLAE-zl-C242</strain>
    </source>
</reference>
<evidence type="ECO:0000259" key="1">
    <source>
        <dbReference type="PROSITE" id="PS50930"/>
    </source>
</evidence>
<gene>
    <name evidence="2" type="ORF">A8806_101499</name>
</gene>
<dbReference type="PANTHER" id="PTHR37299">
    <property type="entry name" value="TRANSCRIPTIONAL REGULATOR-RELATED"/>
    <property type="match status" value="1"/>
</dbReference>
<evidence type="ECO:0000313" key="3">
    <source>
        <dbReference type="Proteomes" id="UP000245845"/>
    </source>
</evidence>
<name>A0A2Y9B9F0_9FIRM</name>
<dbReference type="Proteomes" id="UP000245845">
    <property type="component" value="Unassembled WGS sequence"/>
</dbReference>
<dbReference type="GO" id="GO:0003677">
    <property type="term" value="F:DNA binding"/>
    <property type="evidence" value="ECO:0007669"/>
    <property type="project" value="InterPro"/>
</dbReference>
<dbReference type="Pfam" id="PF14534">
    <property type="entry name" value="DUF4440"/>
    <property type="match status" value="1"/>
</dbReference>
<keyword evidence="3" id="KW-1185">Reference proteome</keyword>
<dbReference type="Gene3D" id="3.10.450.50">
    <property type="match status" value="1"/>
</dbReference>
<proteinExistence type="predicted"/>
<sequence length="261" mass="30398">MGKQRYTEKNILDKSRELIHAFMNKQLLPFVELLDEDFVWVGDYSSQYIQGRDKFLKTIESEGELPPLEISQEEYAMLTHERHTWVTYGRFIVTSRGADGTSLSSGVHFTFVWKQEKEDLHLLHANACHIQNEQAPQDQTPQARVFDRVNTEILSGGKMEKIRIKDLNGNIHFFFPGEIIYMKSDDKITTISTETDSITARVTLNEMEHPHFVRIHNSYLVNIRYIREICRYKATLSDGTQLPIGQTRYKEIQKRISGKLT</sequence>
<comment type="caution">
    <text evidence="2">The sequence shown here is derived from an EMBL/GenBank/DDBJ whole genome shotgun (WGS) entry which is preliminary data.</text>
</comment>
<dbReference type="InterPro" id="IPR027843">
    <property type="entry name" value="DUF4440"/>
</dbReference>
<dbReference type="InterPro" id="IPR032710">
    <property type="entry name" value="NTF2-like_dom_sf"/>
</dbReference>
<dbReference type="InterPro" id="IPR007492">
    <property type="entry name" value="LytTR_DNA-bd_dom"/>
</dbReference>
<protein>
    <submittedName>
        <fullName evidence="2">LytTR family transcriptional regulator</fullName>
    </submittedName>
</protein>
<dbReference type="RefSeq" id="WP_109729569.1">
    <property type="nucleotide sequence ID" value="NZ_BAAACK010000007.1"/>
</dbReference>
<organism evidence="2 3">
    <name type="scientific">Faecalicatena orotica</name>
    <dbReference type="NCBI Taxonomy" id="1544"/>
    <lineage>
        <taxon>Bacteria</taxon>
        <taxon>Bacillati</taxon>
        <taxon>Bacillota</taxon>
        <taxon>Clostridia</taxon>
        <taxon>Lachnospirales</taxon>
        <taxon>Lachnospiraceae</taxon>
        <taxon>Faecalicatena</taxon>
    </lineage>
</organism>
<dbReference type="GO" id="GO:0000156">
    <property type="term" value="F:phosphorelay response regulator activity"/>
    <property type="evidence" value="ECO:0007669"/>
    <property type="project" value="InterPro"/>
</dbReference>
<dbReference type="Pfam" id="PF04397">
    <property type="entry name" value="LytTR"/>
    <property type="match status" value="1"/>
</dbReference>
<dbReference type="PROSITE" id="PS50930">
    <property type="entry name" value="HTH_LYTTR"/>
    <property type="match status" value="1"/>
</dbReference>
<dbReference type="InterPro" id="IPR046947">
    <property type="entry name" value="LytR-like"/>
</dbReference>
<dbReference type="SUPFAM" id="SSF54427">
    <property type="entry name" value="NTF2-like"/>
    <property type="match status" value="1"/>
</dbReference>
<dbReference type="AlphaFoldDB" id="A0A2Y9B9F0"/>
<accession>A0A2Y9B9F0</accession>
<evidence type="ECO:0000313" key="2">
    <source>
        <dbReference type="EMBL" id="PWJ32211.1"/>
    </source>
</evidence>
<dbReference type="OrthoDB" id="9809318at2"/>
<dbReference type="Gene3D" id="2.40.50.1020">
    <property type="entry name" value="LytTr DNA-binding domain"/>
    <property type="match status" value="1"/>
</dbReference>